<organism evidence="1 2">
    <name type="scientific">Inquilinus ginsengisoli</name>
    <dbReference type="NCBI Taxonomy" id="363840"/>
    <lineage>
        <taxon>Bacteria</taxon>
        <taxon>Pseudomonadati</taxon>
        <taxon>Pseudomonadota</taxon>
        <taxon>Alphaproteobacteria</taxon>
        <taxon>Rhodospirillales</taxon>
        <taxon>Rhodospirillaceae</taxon>
        <taxon>Inquilinus</taxon>
    </lineage>
</organism>
<evidence type="ECO:0000313" key="1">
    <source>
        <dbReference type="EMBL" id="MDR6294079.1"/>
    </source>
</evidence>
<accession>A0ABU1K2R4</accession>
<comment type="caution">
    <text evidence="1">The sequence shown here is derived from an EMBL/GenBank/DDBJ whole genome shotgun (WGS) entry which is preliminary data.</text>
</comment>
<gene>
    <name evidence="1" type="ORF">E9232_006633</name>
</gene>
<protein>
    <submittedName>
        <fullName evidence="1">Uncharacterized protein</fullName>
    </submittedName>
</protein>
<dbReference type="RefSeq" id="WP_309801496.1">
    <property type="nucleotide sequence ID" value="NZ_JAVDPW010000016.1"/>
</dbReference>
<dbReference type="Proteomes" id="UP001262410">
    <property type="component" value="Unassembled WGS sequence"/>
</dbReference>
<dbReference type="EMBL" id="JAVDPW010000016">
    <property type="protein sequence ID" value="MDR6294079.1"/>
    <property type="molecule type" value="Genomic_DNA"/>
</dbReference>
<sequence>MVSNNRGIIISNPITISEGHVRSSGAQLDPDYLQFCILFWDELIWPHNRNFSFISPNQTSLLEQEGILKRPEYTISGWVNEIIPKTYLAAFIDMDRREPGRWSLSSSASTIIGLSTSIIPNMGMEFSLYQALEIPSGSVPQNEVLEFKFKRKDELLSLRIYIDDILEYISKSGNPDRALLSKLGEIELKIKDHKKLMKEQTFPRMLTNIDIGINLAPTVGAAIGAAVGNHFGHPELGAVAGSSLIIGIKRSFGFARDDAAKFKPFEYVTSINKHLNMKAT</sequence>
<dbReference type="InterPro" id="IPR046203">
    <property type="entry name" value="DUF6236"/>
</dbReference>
<dbReference type="Pfam" id="PF19749">
    <property type="entry name" value="DUF6236"/>
    <property type="match status" value="1"/>
</dbReference>
<keyword evidence="2" id="KW-1185">Reference proteome</keyword>
<evidence type="ECO:0000313" key="2">
    <source>
        <dbReference type="Proteomes" id="UP001262410"/>
    </source>
</evidence>
<name>A0ABU1K2R4_9PROT</name>
<reference evidence="1 2" key="1">
    <citation type="submission" date="2023-07" db="EMBL/GenBank/DDBJ databases">
        <title>Sorghum-associated microbial communities from plants grown in Nebraska, USA.</title>
        <authorList>
            <person name="Schachtman D."/>
        </authorList>
    </citation>
    <scope>NUCLEOTIDE SEQUENCE [LARGE SCALE GENOMIC DNA]</scope>
    <source>
        <strain evidence="1 2">584</strain>
    </source>
</reference>
<proteinExistence type="predicted"/>